<name>A0AB36BL14_STAWA</name>
<keyword evidence="2" id="KW-1133">Transmembrane helix</keyword>
<organism evidence="3 4">
    <name type="scientific">Staphylococcus warneri</name>
    <dbReference type="NCBI Taxonomy" id="1292"/>
    <lineage>
        <taxon>Bacteria</taxon>
        <taxon>Bacillati</taxon>
        <taxon>Bacillota</taxon>
        <taxon>Bacilli</taxon>
        <taxon>Bacillales</taxon>
        <taxon>Staphylococcaceae</taxon>
        <taxon>Staphylococcus</taxon>
    </lineage>
</organism>
<feature type="compositionally biased region" description="Basic and acidic residues" evidence="1">
    <location>
        <begin position="59"/>
        <end position="69"/>
    </location>
</feature>
<dbReference type="EMBL" id="QXWP01000009">
    <property type="protein sequence ID" value="NBH31631.1"/>
    <property type="molecule type" value="Genomic_DNA"/>
</dbReference>
<evidence type="ECO:0000313" key="4">
    <source>
        <dbReference type="Proteomes" id="UP000481807"/>
    </source>
</evidence>
<keyword evidence="2" id="KW-0812">Transmembrane</keyword>
<protein>
    <submittedName>
        <fullName evidence="3">Uncharacterized protein</fullName>
    </submittedName>
</protein>
<evidence type="ECO:0000256" key="2">
    <source>
        <dbReference type="SAM" id="Phobius"/>
    </source>
</evidence>
<dbReference type="RefSeq" id="WP_160175639.1">
    <property type="nucleotide sequence ID" value="NZ_QXWP01000009.1"/>
</dbReference>
<reference evidence="3 4" key="1">
    <citation type="submission" date="2018-08" db="EMBL/GenBank/DDBJ databases">
        <title>Murine metabolic-syndrome-specific gut microbial biobank.</title>
        <authorList>
            <person name="Liu C."/>
        </authorList>
    </citation>
    <scope>NUCLEOTIDE SEQUENCE [LARGE SCALE GENOMIC DNA]</scope>
    <source>
        <strain evidence="3 4">1XD21-27</strain>
    </source>
</reference>
<evidence type="ECO:0000256" key="1">
    <source>
        <dbReference type="SAM" id="MobiDB-lite"/>
    </source>
</evidence>
<sequence>MLNNADNSRIRFVVILILFMVMMFVLIGLFNTYKENEDLRSDIKSEKQKISNTKNHNKTVSDREKEQNEKLGLTDVENASDDFNEKFYVWSNWQEFSDNMKSLRQTYPNLDSNDNVDISGKAVGTGDSPISNYESTSYTTTNKDELSEIITQEKKYDDHTTETLWHKVSNYKKGKYDISEFEKYDKIL</sequence>
<evidence type="ECO:0000313" key="3">
    <source>
        <dbReference type="EMBL" id="NBH31631.1"/>
    </source>
</evidence>
<keyword evidence="2" id="KW-0472">Membrane</keyword>
<dbReference type="AlphaFoldDB" id="A0AB36BL14"/>
<comment type="caution">
    <text evidence="3">The sequence shown here is derived from an EMBL/GenBank/DDBJ whole genome shotgun (WGS) entry which is preliminary data.</text>
</comment>
<feature type="transmembrane region" description="Helical" evidence="2">
    <location>
        <begin position="12"/>
        <end position="33"/>
    </location>
</feature>
<accession>A0AB36BL14</accession>
<feature type="region of interest" description="Disordered" evidence="1">
    <location>
        <begin position="46"/>
        <end position="73"/>
    </location>
</feature>
<proteinExistence type="predicted"/>
<gene>
    <name evidence="3" type="ORF">D3Z30_11670</name>
</gene>
<dbReference type="Proteomes" id="UP000481807">
    <property type="component" value="Unassembled WGS sequence"/>
</dbReference>